<dbReference type="EMBL" id="CAKOFQ010006658">
    <property type="protein sequence ID" value="CAH1955082.1"/>
    <property type="molecule type" value="Genomic_DNA"/>
</dbReference>
<name>A0A9P0NT78_ACAOB</name>
<accession>A0A9P0NT78</accession>
<sequence>MLLEYTESVGNIVPNLLEKVSGTTRRKKMDEEEQQEDKDESYLFKNNENIMV</sequence>
<comment type="caution">
    <text evidence="1">The sequence shown here is derived from an EMBL/GenBank/DDBJ whole genome shotgun (WGS) entry which is preliminary data.</text>
</comment>
<keyword evidence="2" id="KW-1185">Reference proteome</keyword>
<dbReference type="AlphaFoldDB" id="A0A9P0NT78"/>
<organism evidence="1 2">
    <name type="scientific">Acanthoscelides obtectus</name>
    <name type="common">Bean weevil</name>
    <name type="synonym">Bruchus obtectus</name>
    <dbReference type="NCBI Taxonomy" id="200917"/>
    <lineage>
        <taxon>Eukaryota</taxon>
        <taxon>Metazoa</taxon>
        <taxon>Ecdysozoa</taxon>
        <taxon>Arthropoda</taxon>
        <taxon>Hexapoda</taxon>
        <taxon>Insecta</taxon>
        <taxon>Pterygota</taxon>
        <taxon>Neoptera</taxon>
        <taxon>Endopterygota</taxon>
        <taxon>Coleoptera</taxon>
        <taxon>Polyphaga</taxon>
        <taxon>Cucujiformia</taxon>
        <taxon>Chrysomeloidea</taxon>
        <taxon>Chrysomelidae</taxon>
        <taxon>Bruchinae</taxon>
        <taxon>Bruchini</taxon>
        <taxon>Acanthoscelides</taxon>
    </lineage>
</organism>
<dbReference type="Proteomes" id="UP001152888">
    <property type="component" value="Unassembled WGS sequence"/>
</dbReference>
<proteinExistence type="predicted"/>
<protein>
    <submittedName>
        <fullName evidence="1">Uncharacterized protein</fullName>
    </submittedName>
</protein>
<reference evidence="1" key="1">
    <citation type="submission" date="2022-03" db="EMBL/GenBank/DDBJ databases">
        <authorList>
            <person name="Sayadi A."/>
        </authorList>
    </citation>
    <scope>NUCLEOTIDE SEQUENCE</scope>
</reference>
<gene>
    <name evidence="1" type="ORF">ACAOBT_LOCUS887</name>
</gene>
<evidence type="ECO:0000313" key="1">
    <source>
        <dbReference type="EMBL" id="CAH1955082.1"/>
    </source>
</evidence>
<evidence type="ECO:0000313" key="2">
    <source>
        <dbReference type="Proteomes" id="UP001152888"/>
    </source>
</evidence>